<feature type="compositionally biased region" description="Basic and acidic residues" evidence="1">
    <location>
        <begin position="145"/>
        <end position="158"/>
    </location>
</feature>
<protein>
    <submittedName>
        <fullName evidence="2">Uncharacterized protein</fullName>
    </submittedName>
</protein>
<dbReference type="AlphaFoldDB" id="A0A2J6PM95"/>
<gene>
    <name evidence="2" type="ORF">NA56DRAFT_710101</name>
</gene>
<organism evidence="2 3">
    <name type="scientific">Hyaloscypha hepaticicola</name>
    <dbReference type="NCBI Taxonomy" id="2082293"/>
    <lineage>
        <taxon>Eukaryota</taxon>
        <taxon>Fungi</taxon>
        <taxon>Dikarya</taxon>
        <taxon>Ascomycota</taxon>
        <taxon>Pezizomycotina</taxon>
        <taxon>Leotiomycetes</taxon>
        <taxon>Helotiales</taxon>
        <taxon>Hyaloscyphaceae</taxon>
        <taxon>Hyaloscypha</taxon>
    </lineage>
</organism>
<feature type="compositionally biased region" description="Basic and acidic residues" evidence="1">
    <location>
        <begin position="747"/>
        <end position="759"/>
    </location>
</feature>
<dbReference type="EMBL" id="KZ613515">
    <property type="protein sequence ID" value="PMD15172.1"/>
    <property type="molecule type" value="Genomic_DNA"/>
</dbReference>
<evidence type="ECO:0000256" key="1">
    <source>
        <dbReference type="SAM" id="MobiDB-lite"/>
    </source>
</evidence>
<dbReference type="Proteomes" id="UP000235672">
    <property type="component" value="Unassembled WGS sequence"/>
</dbReference>
<feature type="region of interest" description="Disordered" evidence="1">
    <location>
        <begin position="125"/>
        <end position="158"/>
    </location>
</feature>
<keyword evidence="3" id="KW-1185">Reference proteome</keyword>
<reference evidence="2 3" key="1">
    <citation type="submission" date="2016-05" db="EMBL/GenBank/DDBJ databases">
        <title>A degradative enzymes factory behind the ericoid mycorrhizal symbiosis.</title>
        <authorList>
            <consortium name="DOE Joint Genome Institute"/>
            <person name="Martino E."/>
            <person name="Morin E."/>
            <person name="Grelet G."/>
            <person name="Kuo A."/>
            <person name="Kohler A."/>
            <person name="Daghino S."/>
            <person name="Barry K."/>
            <person name="Choi C."/>
            <person name="Cichocki N."/>
            <person name="Clum A."/>
            <person name="Copeland A."/>
            <person name="Hainaut M."/>
            <person name="Haridas S."/>
            <person name="Labutti K."/>
            <person name="Lindquist E."/>
            <person name="Lipzen A."/>
            <person name="Khouja H.-R."/>
            <person name="Murat C."/>
            <person name="Ohm R."/>
            <person name="Olson A."/>
            <person name="Spatafora J."/>
            <person name="Veneault-Fourrey C."/>
            <person name="Henrissat B."/>
            <person name="Grigoriev I."/>
            <person name="Martin F."/>
            <person name="Perotto S."/>
        </authorList>
    </citation>
    <scope>NUCLEOTIDE SEQUENCE [LARGE SCALE GENOMIC DNA]</scope>
    <source>
        <strain evidence="2 3">UAMH 7357</strain>
    </source>
</reference>
<evidence type="ECO:0000313" key="2">
    <source>
        <dbReference type="EMBL" id="PMD15172.1"/>
    </source>
</evidence>
<proteinExistence type="predicted"/>
<name>A0A2J6PM95_9HELO</name>
<dbReference type="OrthoDB" id="3509817at2759"/>
<feature type="region of interest" description="Disordered" evidence="1">
    <location>
        <begin position="743"/>
        <end position="770"/>
    </location>
</feature>
<evidence type="ECO:0000313" key="3">
    <source>
        <dbReference type="Proteomes" id="UP000235672"/>
    </source>
</evidence>
<sequence>MERGDHKTAALGMGKANTSANLNAVFNAKVEQAKLAQAKGDKATVNKLRKELLELNMQIFNNNKWMFEQEAQDQIPVVTGKQEDLRSTQIRKSEKETSEFWEQIDVLFAQIRSLRDKRATGVNKPKYIQPYVEDDNQEEQNTTRQGERQESGRRGENVAELRALDESDKGDKGFKCEMSGALGDLNISDSTITHKIPGIPTSDDLDRLVYDAGDRRKPGPNPRVTGYGCTTFHPKTSGKIVNRANVGPWWLGVEGFEKCTSQWLELVDAMERRRLATMEMEGRESQRSYSEGAPSAPQHYCSCGDTCSVVEEAEIQKRLYEEDSLIEEEDAEHRGERFQKEHEFLTRTILATLRKLEHGVKDAVEIKVWNVDWLRLILALAKGKSQDNDPYEQECSLRSEEDYSDFTSLETYYQLETYYRYLRRHQHLEIDSHVLDLTKKLLTMADGQEIALRAEIFRRSKHYEERVQNGEEIKTNMLVYLKKLLRFAGDKNVEDDAEIAGEESELEDGQSNDPTDIFISYLKMYLDRLDYVINGDSQIEVDAELLGVARRVIERVASTEQQKPKDQQHNKPRVVIQYVIIASDGKTYKGERILDHVVENEDVKTNLGNILSDKQLLGFECILNNGLASMTGGTSTFPRHPFSDRRTPQSTTTIHDLTSTTTMEASNPQLTEELKSLTNEATEAVADLSSPSTPAHISSPQTPRWLSLTPFKSVALNFTWESELEAEVEDALIFSDDEEEGFSLVGRDVDDDRDRKEWSPEPPDVEEPNDFEKGSERILAVLRCYLFNLEGGMLVTGSNVDSGVEAALQWLLGQGSALGGCRVQEAKKIEMKESWEVSDEERVVAEVDSYGKELRTLQEDLPKNVEDVAKEILQWAKKKGTVNVRESMTSSTGSLEMIEC</sequence>
<accession>A0A2J6PM95</accession>